<protein>
    <submittedName>
        <fullName evidence="2">Uncharacterized protein</fullName>
    </submittedName>
</protein>
<feature type="region of interest" description="Disordered" evidence="1">
    <location>
        <begin position="1"/>
        <end position="231"/>
    </location>
</feature>
<sequence length="248" mass="26577">MTSNIPLNSESESEGRPSVASEAYTAATAHIPVNSESEFEPDTETAVPAYSRGRQQLPSASHLNEPNSGDEEDPSSLQVYPPRSRSSRSRTPKGQPGLGGSRSRSRSRVSQKGKLEPRMMNSESEDASASEVDGPGGLSSLHESAEHSIPAYVAQNSGSEADEPADRKTGRSPPRARSAGLSTGEPRKLGGSRSRSRGRVPKYDVQMNSESSSDEIEGTETNYTDNRVGVEKVNLSKGLELNSESERE</sequence>
<feature type="compositionally biased region" description="Polar residues" evidence="1">
    <location>
        <begin position="1"/>
        <end position="10"/>
    </location>
</feature>
<reference evidence="2" key="1">
    <citation type="submission" date="2014-08" db="EMBL/GenBank/DDBJ databases">
        <authorList>
            <person name="Sharma Rahul"/>
            <person name="Thines Marco"/>
        </authorList>
    </citation>
    <scope>NUCLEOTIDE SEQUENCE</scope>
</reference>
<name>A0A0F7SE86_PHARH</name>
<feature type="compositionally biased region" description="Polar residues" evidence="1">
    <location>
        <begin position="53"/>
        <end position="67"/>
    </location>
</feature>
<organism evidence="2">
    <name type="scientific">Phaffia rhodozyma</name>
    <name type="common">Yeast</name>
    <name type="synonym">Xanthophyllomyces dendrorhous</name>
    <dbReference type="NCBI Taxonomy" id="264483"/>
    <lineage>
        <taxon>Eukaryota</taxon>
        <taxon>Fungi</taxon>
        <taxon>Dikarya</taxon>
        <taxon>Basidiomycota</taxon>
        <taxon>Agaricomycotina</taxon>
        <taxon>Tremellomycetes</taxon>
        <taxon>Cystofilobasidiales</taxon>
        <taxon>Mrakiaceae</taxon>
        <taxon>Phaffia</taxon>
    </lineage>
</organism>
<dbReference type="EMBL" id="LN483144">
    <property type="protein sequence ID" value="CDZ96396.1"/>
    <property type="molecule type" value="Genomic_DNA"/>
</dbReference>
<evidence type="ECO:0000313" key="2">
    <source>
        <dbReference type="EMBL" id="CDZ96396.1"/>
    </source>
</evidence>
<evidence type="ECO:0000256" key="1">
    <source>
        <dbReference type="SAM" id="MobiDB-lite"/>
    </source>
</evidence>
<accession>A0A0F7SE86</accession>
<dbReference type="AlphaFoldDB" id="A0A0F7SE86"/>
<proteinExistence type="predicted"/>